<proteinExistence type="inferred from homology"/>
<dbReference type="Gene3D" id="2.30.130.110">
    <property type="match status" value="1"/>
</dbReference>
<dbReference type="Pfam" id="PF04295">
    <property type="entry name" value="GD_AH_second"/>
    <property type="match status" value="1"/>
</dbReference>
<dbReference type="GO" id="GO:0019698">
    <property type="term" value="P:D-galacturonate catabolic process"/>
    <property type="evidence" value="ECO:0007669"/>
    <property type="project" value="TreeGrafter"/>
</dbReference>
<comment type="caution">
    <text evidence="4">The sequence shown here is derived from an EMBL/GenBank/DDBJ whole genome shotgun (WGS) entry which is preliminary data.</text>
</comment>
<dbReference type="Proteomes" id="UP000321907">
    <property type="component" value="Unassembled WGS sequence"/>
</dbReference>
<evidence type="ECO:0000313" key="4">
    <source>
        <dbReference type="EMBL" id="TXF87929.1"/>
    </source>
</evidence>
<gene>
    <name evidence="4" type="ORF">FUA23_16885</name>
</gene>
<dbReference type="InterPro" id="IPR048332">
    <property type="entry name" value="GD_AH_C"/>
</dbReference>
<keyword evidence="5" id="KW-1185">Reference proteome</keyword>
<keyword evidence="2" id="KW-0456">Lyase</keyword>
<reference evidence="4 5" key="1">
    <citation type="submission" date="2019-08" db="EMBL/GenBank/DDBJ databases">
        <title>Lewinella sp. strain SSH13 Genome sequencing and assembly.</title>
        <authorList>
            <person name="Kim I."/>
        </authorList>
    </citation>
    <scope>NUCLEOTIDE SEQUENCE [LARGE SCALE GENOMIC DNA]</scope>
    <source>
        <strain evidence="4 5">SSH13</strain>
    </source>
</reference>
<dbReference type="EMBL" id="VOXD01000029">
    <property type="protein sequence ID" value="TXF87929.1"/>
    <property type="molecule type" value="Genomic_DNA"/>
</dbReference>
<dbReference type="Pfam" id="PF20629">
    <property type="entry name" value="GD_AH_C"/>
    <property type="match status" value="1"/>
</dbReference>
<name>A0A5C7FCW0_9BACT</name>
<dbReference type="AlphaFoldDB" id="A0A5C7FCW0"/>
<accession>A0A5C7FCW0</accession>
<comment type="similarity">
    <text evidence="1">Belongs to the UxaA family.</text>
</comment>
<dbReference type="GO" id="GO:0016829">
    <property type="term" value="F:lyase activity"/>
    <property type="evidence" value="ECO:0007669"/>
    <property type="project" value="UniProtKB-KW"/>
</dbReference>
<dbReference type="PANTHER" id="PTHR30536">
    <property type="entry name" value="ALTRONATE/GALACTARATE DEHYDRATASE"/>
    <property type="match status" value="1"/>
</dbReference>
<evidence type="ECO:0000259" key="3">
    <source>
        <dbReference type="SMART" id="SM00858"/>
    </source>
</evidence>
<dbReference type="RefSeq" id="WP_147931941.1">
    <property type="nucleotide sequence ID" value="NZ_VOXD01000029.1"/>
</dbReference>
<evidence type="ECO:0000256" key="2">
    <source>
        <dbReference type="ARBA" id="ARBA00023239"/>
    </source>
</evidence>
<dbReference type="InterPro" id="IPR052172">
    <property type="entry name" value="UxaA_altronate/galactarate_dh"/>
</dbReference>
<dbReference type="OrthoDB" id="9804574at2"/>
<organism evidence="4 5">
    <name type="scientific">Neolewinella aurantiaca</name>
    <dbReference type="NCBI Taxonomy" id="2602767"/>
    <lineage>
        <taxon>Bacteria</taxon>
        <taxon>Pseudomonadati</taxon>
        <taxon>Bacteroidota</taxon>
        <taxon>Saprospiria</taxon>
        <taxon>Saprospirales</taxon>
        <taxon>Lewinellaceae</taxon>
        <taxon>Neolewinella</taxon>
    </lineage>
</organism>
<sequence length="550" mass="58185">MTHEWLRLDPADNLLVALRDFPAGHNIDVAGKPLCLQNAVRAKHKFTDRSLAVGEQLFMYGVLVGEATEAIPAGGLIHTGNVVHAAQSYGARKQGYTWSPPDVSKWEGREFLGYHRAGGAVGTANYWLVIPLVFCENRNVETIRDAMIDQLGYGRQPDTIVDVHRLVDAYRSGADVEAILQLDPLRKGSEVQPEKVFPNVDGIKFLTHDGGCGGIRQDAEVLCELLAGYISHPNVAGATVLSLGCQNAQIPILQEALKKRGAAGDKTVFYLEQQASNSERSFVAEAVKFTFAGLMEADLCTRAPAPLSALTLGLECGGSDGFSGLSANPVLGHVSDLLVALKAKTVLAEFPELNGVEQEMIDRCASPELADKFSALMRAYSDAAEAVGSGFKNNPSPGNIRDGLITDAMKSAGAAKKGGSGPVADVLDYAEPVTKAGLNLLCTPGNDVESTTGLAGSGCNLIVFTTGLGTPTGNPIVPVVKMASNSILAGRMADIIDFDAGPVITGEESIAERGEALLELLIEVASGKYQTAAQRLGQDDFIPWKRGVSL</sequence>
<protein>
    <submittedName>
        <fullName evidence="4">Altronate dehydratase</fullName>
    </submittedName>
</protein>
<evidence type="ECO:0000313" key="5">
    <source>
        <dbReference type="Proteomes" id="UP000321907"/>
    </source>
</evidence>
<dbReference type="SMART" id="SM00858">
    <property type="entry name" value="SAF"/>
    <property type="match status" value="1"/>
</dbReference>
<dbReference type="InterPro" id="IPR007392">
    <property type="entry name" value="GD_AH_second"/>
</dbReference>
<dbReference type="CDD" id="cd11613">
    <property type="entry name" value="SAF_AH_GD"/>
    <property type="match status" value="1"/>
</dbReference>
<dbReference type="InterPro" id="IPR044144">
    <property type="entry name" value="SAF_UxaA/GarD"/>
</dbReference>
<evidence type="ECO:0000256" key="1">
    <source>
        <dbReference type="ARBA" id="ARBA00010986"/>
    </source>
</evidence>
<dbReference type="PANTHER" id="PTHR30536:SF5">
    <property type="entry name" value="ALTRONATE DEHYDRATASE"/>
    <property type="match status" value="1"/>
</dbReference>
<dbReference type="InterPro" id="IPR013974">
    <property type="entry name" value="SAF"/>
</dbReference>
<feature type="domain" description="SAF" evidence="3">
    <location>
        <begin position="12"/>
        <end position="83"/>
    </location>
</feature>